<name>A0A3M6Q3Q9_9BURK</name>
<feature type="transmembrane region" description="Helical" evidence="1">
    <location>
        <begin position="48"/>
        <end position="77"/>
    </location>
</feature>
<evidence type="ECO:0000313" key="3">
    <source>
        <dbReference type="Proteomes" id="UP000267035"/>
    </source>
</evidence>
<organism evidence="2 3">
    <name type="scientific">Allofranklinella schreckenbergeri</name>
    <dbReference type="NCBI Taxonomy" id="1076744"/>
    <lineage>
        <taxon>Bacteria</taxon>
        <taxon>Pseudomonadati</taxon>
        <taxon>Pseudomonadota</taxon>
        <taxon>Betaproteobacteria</taxon>
        <taxon>Burkholderiales</taxon>
        <taxon>Comamonadaceae</taxon>
        <taxon>Allofranklinella</taxon>
    </lineage>
</organism>
<feature type="transmembrane region" description="Helical" evidence="1">
    <location>
        <begin position="83"/>
        <end position="105"/>
    </location>
</feature>
<accession>A0A3M6Q3Q9</accession>
<dbReference type="InterPro" id="IPR009937">
    <property type="entry name" value="Phage_holin_3_6"/>
</dbReference>
<gene>
    <name evidence="2" type="ORF">EBQ25_10275</name>
</gene>
<dbReference type="RefSeq" id="WP_122254449.1">
    <property type="nucleotide sequence ID" value="NZ_RDQL01000016.1"/>
</dbReference>
<keyword evidence="1" id="KW-1133">Transmembrane helix</keyword>
<proteinExistence type="predicted"/>
<keyword evidence="3" id="KW-1185">Reference proteome</keyword>
<dbReference type="Pfam" id="PF07332">
    <property type="entry name" value="Phage_holin_3_6"/>
    <property type="match status" value="1"/>
</dbReference>
<sequence>MALDWQSLLGVQRLRESARLWLDEGSLAVGDRLDLARLEWQRQKSATVLLLAASALLLLFFLGAFFVGSMIVLLHYWQTPQWGTAWLGVLGVWLAIMAVAGLIAWRAWRRMGSPFALTRRVLAEDFHALREHL</sequence>
<reference evidence="2 3" key="1">
    <citation type="submission" date="2018-10" db="EMBL/GenBank/DDBJ databases">
        <title>Comamonadaceae CDC group NO-1 genome sequencing and assembly.</title>
        <authorList>
            <person name="Bernier A.-M."/>
            <person name="Bernard K."/>
        </authorList>
    </citation>
    <scope>NUCLEOTIDE SEQUENCE [LARGE SCALE GENOMIC DNA]</scope>
    <source>
        <strain evidence="2 3">NML161473</strain>
    </source>
</reference>
<keyword evidence="1" id="KW-0812">Transmembrane</keyword>
<evidence type="ECO:0000313" key="2">
    <source>
        <dbReference type="EMBL" id="RMW96998.1"/>
    </source>
</evidence>
<comment type="caution">
    <text evidence="2">The sequence shown here is derived from an EMBL/GenBank/DDBJ whole genome shotgun (WGS) entry which is preliminary data.</text>
</comment>
<dbReference type="EMBL" id="RDQL01000016">
    <property type="protein sequence ID" value="RMW96998.1"/>
    <property type="molecule type" value="Genomic_DNA"/>
</dbReference>
<dbReference type="Proteomes" id="UP000267035">
    <property type="component" value="Unassembled WGS sequence"/>
</dbReference>
<evidence type="ECO:0000256" key="1">
    <source>
        <dbReference type="SAM" id="Phobius"/>
    </source>
</evidence>
<dbReference type="AlphaFoldDB" id="A0A3M6Q3Q9"/>
<keyword evidence="1" id="KW-0472">Membrane</keyword>
<protein>
    <submittedName>
        <fullName evidence="2">Phage holin family protein</fullName>
    </submittedName>
</protein>